<name>A0ABD3HU66_9MARC</name>
<accession>A0ABD3HU66</accession>
<evidence type="ECO:0000313" key="2">
    <source>
        <dbReference type="Proteomes" id="UP001633002"/>
    </source>
</evidence>
<dbReference type="Gene3D" id="3.50.50.60">
    <property type="entry name" value="FAD/NAD(P)-binding domain"/>
    <property type="match status" value="1"/>
</dbReference>
<dbReference type="InterPro" id="IPR036188">
    <property type="entry name" value="FAD/NAD-bd_sf"/>
</dbReference>
<organism evidence="1 2">
    <name type="scientific">Riccia sorocarpa</name>
    <dbReference type="NCBI Taxonomy" id="122646"/>
    <lineage>
        <taxon>Eukaryota</taxon>
        <taxon>Viridiplantae</taxon>
        <taxon>Streptophyta</taxon>
        <taxon>Embryophyta</taxon>
        <taxon>Marchantiophyta</taxon>
        <taxon>Marchantiopsida</taxon>
        <taxon>Marchantiidae</taxon>
        <taxon>Marchantiales</taxon>
        <taxon>Ricciaceae</taxon>
        <taxon>Riccia</taxon>
    </lineage>
</organism>
<reference evidence="1 2" key="1">
    <citation type="submission" date="2024-09" db="EMBL/GenBank/DDBJ databases">
        <title>Chromosome-scale assembly of Riccia sorocarpa.</title>
        <authorList>
            <person name="Paukszto L."/>
        </authorList>
    </citation>
    <scope>NUCLEOTIDE SEQUENCE [LARGE SCALE GENOMIC DNA]</scope>
    <source>
        <strain evidence="1">LP-2024</strain>
        <tissue evidence="1">Aerial parts of the thallus</tissue>
    </source>
</reference>
<proteinExistence type="predicted"/>
<comment type="caution">
    <text evidence="1">The sequence shown here is derived from an EMBL/GenBank/DDBJ whole genome shotgun (WGS) entry which is preliminary data.</text>
</comment>
<keyword evidence="2" id="KW-1185">Reference proteome</keyword>
<evidence type="ECO:0000313" key="1">
    <source>
        <dbReference type="EMBL" id="KAL3694311.1"/>
    </source>
</evidence>
<dbReference type="Gene3D" id="3.40.50.2000">
    <property type="entry name" value="Glycogen Phosphorylase B"/>
    <property type="match status" value="2"/>
</dbReference>
<protein>
    <submittedName>
        <fullName evidence="1">Uncharacterized protein</fullName>
    </submittedName>
</protein>
<gene>
    <name evidence="1" type="ORF">R1sor_007962</name>
</gene>
<dbReference type="EMBL" id="JBJQOH010000003">
    <property type="protein sequence ID" value="KAL3694311.1"/>
    <property type="molecule type" value="Genomic_DNA"/>
</dbReference>
<dbReference type="AlphaFoldDB" id="A0ABD3HU66"/>
<dbReference type="Proteomes" id="UP001633002">
    <property type="component" value="Unassembled WGS sequence"/>
</dbReference>
<sequence length="277" mass="30973">MVKEELIGHLKDFREQLRDVLDHTPMETLSRGQIMDRWNLPGRVSPVQRCVTLAGDAFHPMTPNLGILKKATQNSQKYCRQISIRVGNFFFLSIRAAVHSDRIMKLNELMQKREIGIKVLSLLPYAGETRIPPVTVSETIYRVRESPSGTILARPYQAVPALLERGNIMVNTFYDLGSKPIDSYQNYSSSPSGTSAPRVPFITTAMVLDVAYNNSMERTLSWLDGQPAFSVLCLAFGAWLVCFDHRSISSAWLLKAVKASGACGCYPESIVEILESE</sequence>